<dbReference type="EMBL" id="JALLPJ020000890">
    <property type="protein sequence ID" value="KAL3780429.1"/>
    <property type="molecule type" value="Genomic_DNA"/>
</dbReference>
<dbReference type="AlphaFoldDB" id="A0ABD3NWQ7"/>
<organism evidence="1 2">
    <name type="scientific">Cyclotella atomus</name>
    <dbReference type="NCBI Taxonomy" id="382360"/>
    <lineage>
        <taxon>Eukaryota</taxon>
        <taxon>Sar</taxon>
        <taxon>Stramenopiles</taxon>
        <taxon>Ochrophyta</taxon>
        <taxon>Bacillariophyta</taxon>
        <taxon>Coscinodiscophyceae</taxon>
        <taxon>Thalassiosirophycidae</taxon>
        <taxon>Stephanodiscales</taxon>
        <taxon>Stephanodiscaceae</taxon>
        <taxon>Cyclotella</taxon>
    </lineage>
</organism>
<protein>
    <submittedName>
        <fullName evidence="1">Uncharacterized protein</fullName>
    </submittedName>
</protein>
<comment type="caution">
    <text evidence="1">The sequence shown here is derived from an EMBL/GenBank/DDBJ whole genome shotgun (WGS) entry which is preliminary data.</text>
</comment>
<name>A0ABD3NWQ7_9STRA</name>
<gene>
    <name evidence="1" type="ORF">ACHAWO_013466</name>
</gene>
<accession>A0ABD3NWQ7</accession>
<proteinExistence type="predicted"/>
<evidence type="ECO:0000313" key="1">
    <source>
        <dbReference type="EMBL" id="KAL3780429.1"/>
    </source>
</evidence>
<sequence length="105" mass="11574">MVCGSEPSKNHTQCPGDKDCWCKGNRISPDGMHWCMEYLGSRLSASISCLLGCVFNGEGVYRPHTFSANQKIQACQKDCNDIFMSVSAVESVWIDTDVTLYSIAV</sequence>
<keyword evidence="2" id="KW-1185">Reference proteome</keyword>
<reference evidence="1 2" key="1">
    <citation type="submission" date="2024-10" db="EMBL/GenBank/DDBJ databases">
        <title>Updated reference genomes for cyclostephanoid diatoms.</title>
        <authorList>
            <person name="Roberts W.R."/>
            <person name="Alverson A.J."/>
        </authorList>
    </citation>
    <scope>NUCLEOTIDE SEQUENCE [LARGE SCALE GENOMIC DNA]</scope>
    <source>
        <strain evidence="1 2">AJA010-31</strain>
    </source>
</reference>
<dbReference type="Proteomes" id="UP001530400">
    <property type="component" value="Unassembled WGS sequence"/>
</dbReference>
<evidence type="ECO:0000313" key="2">
    <source>
        <dbReference type="Proteomes" id="UP001530400"/>
    </source>
</evidence>